<dbReference type="InterPro" id="IPR023375">
    <property type="entry name" value="ADC_dom_sf"/>
</dbReference>
<keyword evidence="2" id="KW-1185">Reference proteome</keyword>
<proteinExistence type="predicted"/>
<protein>
    <submittedName>
        <fullName evidence="1">YqjF family protein</fullName>
    </submittedName>
</protein>
<dbReference type="EMBL" id="JBHUEO010000013">
    <property type="protein sequence ID" value="MFD1706420.1"/>
    <property type="molecule type" value="Genomic_DNA"/>
</dbReference>
<accession>A0ABW4KJR5</accession>
<dbReference type="Pfam" id="PF09844">
    <property type="entry name" value="DUF2071"/>
    <property type="match status" value="1"/>
</dbReference>
<dbReference type="RefSeq" id="WP_380773025.1">
    <property type="nucleotide sequence ID" value="NZ_JBHUEO010000013.1"/>
</dbReference>
<dbReference type="InterPro" id="IPR018644">
    <property type="entry name" value="DUF2071"/>
</dbReference>
<gene>
    <name evidence="1" type="ORF">ACFSCZ_06580</name>
</gene>
<reference evidence="2" key="1">
    <citation type="journal article" date="2019" name="Int. J. Syst. Evol. Microbiol.">
        <title>The Global Catalogue of Microorganisms (GCM) 10K type strain sequencing project: providing services to taxonomists for standard genome sequencing and annotation.</title>
        <authorList>
            <consortium name="The Broad Institute Genomics Platform"/>
            <consortium name="The Broad Institute Genome Sequencing Center for Infectious Disease"/>
            <person name="Wu L."/>
            <person name="Ma J."/>
        </authorList>
    </citation>
    <scope>NUCLEOTIDE SEQUENCE [LARGE SCALE GENOMIC DNA]</scope>
    <source>
        <strain evidence="2">CGMCC 1.12295</strain>
    </source>
</reference>
<dbReference type="PANTHER" id="PTHR39186:SF1">
    <property type="entry name" value="DUF2071 DOMAIN-CONTAINING PROTEIN"/>
    <property type="match status" value="1"/>
</dbReference>
<comment type="caution">
    <text evidence="1">The sequence shown here is derived from an EMBL/GenBank/DDBJ whole genome shotgun (WGS) entry which is preliminary data.</text>
</comment>
<organism evidence="1 2">
    <name type="scientific">Siminovitchia sediminis</name>
    <dbReference type="NCBI Taxonomy" id="1274353"/>
    <lineage>
        <taxon>Bacteria</taxon>
        <taxon>Bacillati</taxon>
        <taxon>Bacillota</taxon>
        <taxon>Bacilli</taxon>
        <taxon>Bacillales</taxon>
        <taxon>Bacillaceae</taxon>
        <taxon>Siminovitchia</taxon>
    </lineage>
</organism>
<sequence length="242" mass="28119">MDLYKETAHRPIPLPPNNWIMRQSWRNALFLHWPVHPNQLQPLLPSSVVIDTYEGSAWIGIVAFWMKGIYFRGIPFLSVIPPFAEMNVRTYVRYNGKPGVFFITLDVGDWASLNIAKKWYRLPYHTADVQIQQTGSVISYTNARKYEPVFFEGSCTPASEVFFPKEGTLDHFLTEKYCFYTTKNKQDLYHGDIHHQPWPLQKAEIEIGKNTLLSTLNIRADERPIAHFSKGVDSLMWNVKKL</sequence>
<dbReference type="Proteomes" id="UP001597301">
    <property type="component" value="Unassembled WGS sequence"/>
</dbReference>
<evidence type="ECO:0000313" key="1">
    <source>
        <dbReference type="EMBL" id="MFD1706420.1"/>
    </source>
</evidence>
<dbReference type="PANTHER" id="PTHR39186">
    <property type="entry name" value="DUF2071 FAMILY PROTEIN"/>
    <property type="match status" value="1"/>
</dbReference>
<dbReference type="Gene3D" id="2.40.400.10">
    <property type="entry name" value="Acetoacetate decarboxylase-like"/>
    <property type="match status" value="1"/>
</dbReference>
<name>A0ABW4KJR5_9BACI</name>
<dbReference type="SUPFAM" id="SSF160104">
    <property type="entry name" value="Acetoacetate decarboxylase-like"/>
    <property type="match status" value="1"/>
</dbReference>
<evidence type="ECO:0000313" key="2">
    <source>
        <dbReference type="Proteomes" id="UP001597301"/>
    </source>
</evidence>